<gene>
    <name evidence="2" type="ORF">HDK90DRAFT_340139</name>
</gene>
<sequence length="366" mass="42378">MSKHEQTAFKLHEDTGLYYSENPPRIFTGRIKIKRKGIPYDMWMQAYARRRDVGESFARLWGSRTTSTVHVSKDTLKMSEVAFVDYFDGEDIYTAPGRNAFYARLIKAWEAIFGRGYLENARGGTELSITSTAMGKRKREDSPGHGVASTSERSSSPGRKNLKPLCLDDTEQKPKTPRQPTTLKASSSRSLVPQCVQRDLDEALLKAWGESHGRLEDRTSEICEALSRNCGCDFQFEESFVETISQHMWFGKQPNFTRTIPWMRWRRKNPPVEEPVKNSKSGEGEEGEEESCRHLPTLMRKAKKKCWEYYKRSGILNMMPCELDPAVQREVSRRRRDYWKHGIFLPDFYPFTAQEKEDMAKTRGRN</sequence>
<comment type="caution">
    <text evidence="2">The sequence shown here is derived from an EMBL/GenBank/DDBJ whole genome shotgun (WGS) entry which is preliminary data.</text>
</comment>
<protein>
    <submittedName>
        <fullName evidence="2">Uncharacterized protein</fullName>
    </submittedName>
</protein>
<reference evidence="2 3" key="1">
    <citation type="submission" date="2024-04" db="EMBL/GenBank/DDBJ databases">
        <title>Phyllosticta paracitricarpa is synonymous to the EU quarantine fungus P. citricarpa based on phylogenomic analyses.</title>
        <authorList>
            <consortium name="Lawrence Berkeley National Laboratory"/>
            <person name="Van Ingen-Buijs V.A."/>
            <person name="Van Westerhoven A.C."/>
            <person name="Haridas S."/>
            <person name="Skiadas P."/>
            <person name="Martin F."/>
            <person name="Groenewald J.Z."/>
            <person name="Crous P.W."/>
            <person name="Seidl M.F."/>
        </authorList>
    </citation>
    <scope>NUCLEOTIDE SEQUENCE [LARGE SCALE GENOMIC DNA]</scope>
    <source>
        <strain evidence="2 3">CBS 123374</strain>
    </source>
</reference>
<evidence type="ECO:0000256" key="1">
    <source>
        <dbReference type="SAM" id="MobiDB-lite"/>
    </source>
</evidence>
<name>A0ABR1YFX5_9PEZI</name>
<dbReference type="EMBL" id="JBBWRZ010000009">
    <property type="protein sequence ID" value="KAK8228896.1"/>
    <property type="molecule type" value="Genomic_DNA"/>
</dbReference>
<proteinExistence type="predicted"/>
<dbReference type="Proteomes" id="UP001492380">
    <property type="component" value="Unassembled WGS sequence"/>
</dbReference>
<evidence type="ECO:0000313" key="3">
    <source>
        <dbReference type="Proteomes" id="UP001492380"/>
    </source>
</evidence>
<feature type="region of interest" description="Disordered" evidence="1">
    <location>
        <begin position="270"/>
        <end position="290"/>
    </location>
</feature>
<keyword evidence="3" id="KW-1185">Reference proteome</keyword>
<feature type="region of interest" description="Disordered" evidence="1">
    <location>
        <begin position="129"/>
        <end position="190"/>
    </location>
</feature>
<accession>A0ABR1YFX5</accession>
<evidence type="ECO:0000313" key="2">
    <source>
        <dbReference type="EMBL" id="KAK8228896.1"/>
    </source>
</evidence>
<feature type="compositionally biased region" description="Basic and acidic residues" evidence="1">
    <location>
        <begin position="270"/>
        <end position="283"/>
    </location>
</feature>
<feature type="compositionally biased region" description="Polar residues" evidence="1">
    <location>
        <begin position="178"/>
        <end position="190"/>
    </location>
</feature>
<organism evidence="2 3">
    <name type="scientific">Phyllosticta capitalensis</name>
    <dbReference type="NCBI Taxonomy" id="121624"/>
    <lineage>
        <taxon>Eukaryota</taxon>
        <taxon>Fungi</taxon>
        <taxon>Dikarya</taxon>
        <taxon>Ascomycota</taxon>
        <taxon>Pezizomycotina</taxon>
        <taxon>Dothideomycetes</taxon>
        <taxon>Dothideomycetes incertae sedis</taxon>
        <taxon>Botryosphaeriales</taxon>
        <taxon>Phyllostictaceae</taxon>
        <taxon>Phyllosticta</taxon>
    </lineage>
</organism>
<feature type="compositionally biased region" description="Polar residues" evidence="1">
    <location>
        <begin position="148"/>
        <end position="158"/>
    </location>
</feature>